<keyword evidence="9" id="KW-0812">Transmembrane</keyword>
<dbReference type="InterPro" id="IPR037519">
    <property type="entry name" value="LITAF_fam"/>
</dbReference>
<feature type="domain" description="LITAF" evidence="10">
    <location>
        <begin position="63"/>
        <end position="141"/>
    </location>
</feature>
<evidence type="ECO:0000256" key="9">
    <source>
        <dbReference type="SAM" id="Phobius"/>
    </source>
</evidence>
<dbReference type="PANTHER" id="PTHR23292:SF45">
    <property type="entry name" value="LIPOPOLYSACCHARIDE-INDUCED TUMOR NECROSIS FACTOR-ALPHA FACTOR HOMOLOG"/>
    <property type="match status" value="1"/>
</dbReference>
<keyword evidence="5" id="KW-0479">Metal-binding</keyword>
<keyword evidence="9" id="KW-1133">Transmembrane helix</keyword>
<evidence type="ECO:0000256" key="3">
    <source>
        <dbReference type="ARBA" id="ARBA00004630"/>
    </source>
</evidence>
<evidence type="ECO:0000256" key="7">
    <source>
        <dbReference type="ARBA" id="ARBA00023136"/>
    </source>
</evidence>
<keyword evidence="6" id="KW-0862">Zinc</keyword>
<evidence type="ECO:0000313" key="12">
    <source>
        <dbReference type="Proteomes" id="UP000265000"/>
    </source>
</evidence>
<feature type="transmembrane region" description="Helical" evidence="9">
    <location>
        <begin position="100"/>
        <end position="124"/>
    </location>
</feature>
<dbReference type="Ensembl" id="ENSFHET00000000546.1">
    <property type="protein sequence ID" value="ENSFHEP00000009405.1"/>
    <property type="gene ID" value="ENSFHEG00000010652.1"/>
</dbReference>
<sequence length="142" mass="15712">MEKNEEPPAVTEDTPAPPYPGPPLDHNVVINQPVPEAHHNDQAVSQPVSQQCPQPDAQQHPQPVNQIVVMQPMPTDAPGRMLCPHCQVSVVTSTEYKVGILTWTIVGVLCIFGCWPCCLIPFFVPENSCPSCNNVLHIYKRR</sequence>
<dbReference type="PROSITE" id="PS51837">
    <property type="entry name" value="LITAF"/>
    <property type="match status" value="1"/>
</dbReference>
<dbReference type="PANTHER" id="PTHR23292">
    <property type="entry name" value="LIPOPOLYSACCHARIDE-INDUCED TUMOR NECROSIS FACTOR-ALPHA FACTOR"/>
    <property type="match status" value="1"/>
</dbReference>
<dbReference type="GeneTree" id="ENSGT01030000234810"/>
<feature type="compositionally biased region" description="Low complexity" evidence="8">
    <location>
        <begin position="42"/>
        <end position="55"/>
    </location>
</feature>
<evidence type="ECO:0000256" key="2">
    <source>
        <dbReference type="ARBA" id="ARBA00004414"/>
    </source>
</evidence>
<dbReference type="Pfam" id="PF10601">
    <property type="entry name" value="zf-LITAF-like"/>
    <property type="match status" value="1"/>
</dbReference>
<dbReference type="STRING" id="8078.ENSFHEP00000009405"/>
<evidence type="ECO:0000256" key="4">
    <source>
        <dbReference type="ARBA" id="ARBA00005975"/>
    </source>
</evidence>
<dbReference type="GO" id="GO:0098574">
    <property type="term" value="C:cytoplasmic side of lysosomal membrane"/>
    <property type="evidence" value="ECO:0007669"/>
    <property type="project" value="TreeGrafter"/>
</dbReference>
<evidence type="ECO:0000256" key="1">
    <source>
        <dbReference type="ARBA" id="ARBA00004125"/>
    </source>
</evidence>
<protein>
    <recommendedName>
        <fullName evidence="10">LITAF domain-containing protein</fullName>
    </recommendedName>
</protein>
<evidence type="ECO:0000256" key="5">
    <source>
        <dbReference type="ARBA" id="ARBA00022723"/>
    </source>
</evidence>
<reference evidence="11" key="2">
    <citation type="submission" date="2025-09" db="UniProtKB">
        <authorList>
            <consortium name="Ensembl"/>
        </authorList>
    </citation>
    <scope>IDENTIFICATION</scope>
</reference>
<feature type="region of interest" description="Disordered" evidence="8">
    <location>
        <begin position="1"/>
        <end position="61"/>
    </location>
</feature>
<comment type="subcellular location">
    <subcellularLocation>
        <location evidence="1">Endosome membrane</location>
        <topology evidence="1">Peripheral membrane protein</topology>
        <orientation evidence="1">Cytoplasmic side</orientation>
    </subcellularLocation>
    <subcellularLocation>
        <location evidence="2">Late endosome membrane</location>
    </subcellularLocation>
    <subcellularLocation>
        <location evidence="3">Lysosome membrane</location>
        <topology evidence="3">Peripheral membrane protein</topology>
        <orientation evidence="3">Cytoplasmic side</orientation>
    </subcellularLocation>
</comment>
<dbReference type="AlphaFoldDB" id="A0A3Q2PBN2"/>
<dbReference type="InterPro" id="IPR006629">
    <property type="entry name" value="LITAF"/>
</dbReference>
<comment type="similarity">
    <text evidence="4">Belongs to the CDIP1/LITAF family.</text>
</comment>
<evidence type="ECO:0000256" key="8">
    <source>
        <dbReference type="SAM" id="MobiDB-lite"/>
    </source>
</evidence>
<evidence type="ECO:0000259" key="10">
    <source>
        <dbReference type="PROSITE" id="PS51837"/>
    </source>
</evidence>
<keyword evidence="12" id="KW-1185">Reference proteome</keyword>
<dbReference type="Proteomes" id="UP000265000">
    <property type="component" value="Unplaced"/>
</dbReference>
<keyword evidence="7 9" id="KW-0472">Membrane</keyword>
<name>A0A3Q2PBN2_FUNHE</name>
<evidence type="ECO:0000256" key="6">
    <source>
        <dbReference type="ARBA" id="ARBA00022833"/>
    </source>
</evidence>
<evidence type="ECO:0000313" key="11">
    <source>
        <dbReference type="Ensembl" id="ENSFHEP00000009405.1"/>
    </source>
</evidence>
<dbReference type="SMART" id="SM00714">
    <property type="entry name" value="LITAF"/>
    <property type="match status" value="1"/>
</dbReference>
<organism evidence="11 12">
    <name type="scientific">Fundulus heteroclitus</name>
    <name type="common">Killifish</name>
    <name type="synonym">Mummichog</name>
    <dbReference type="NCBI Taxonomy" id="8078"/>
    <lineage>
        <taxon>Eukaryota</taxon>
        <taxon>Metazoa</taxon>
        <taxon>Chordata</taxon>
        <taxon>Craniata</taxon>
        <taxon>Vertebrata</taxon>
        <taxon>Euteleostomi</taxon>
        <taxon>Actinopterygii</taxon>
        <taxon>Neopterygii</taxon>
        <taxon>Teleostei</taxon>
        <taxon>Neoteleostei</taxon>
        <taxon>Acanthomorphata</taxon>
        <taxon>Ovalentaria</taxon>
        <taxon>Atherinomorphae</taxon>
        <taxon>Cyprinodontiformes</taxon>
        <taxon>Fundulidae</taxon>
        <taxon>Fundulus</taxon>
    </lineage>
</organism>
<dbReference type="GO" id="GO:0098560">
    <property type="term" value="C:cytoplasmic side of late endosome membrane"/>
    <property type="evidence" value="ECO:0007669"/>
    <property type="project" value="TreeGrafter"/>
</dbReference>
<reference evidence="11" key="1">
    <citation type="submission" date="2025-08" db="UniProtKB">
        <authorList>
            <consortium name="Ensembl"/>
        </authorList>
    </citation>
    <scope>IDENTIFICATION</scope>
</reference>
<accession>A0A3Q2PBN2</accession>
<proteinExistence type="inferred from homology"/>
<dbReference type="GO" id="GO:0005634">
    <property type="term" value="C:nucleus"/>
    <property type="evidence" value="ECO:0007669"/>
    <property type="project" value="TreeGrafter"/>
</dbReference>
<dbReference type="GO" id="GO:0008270">
    <property type="term" value="F:zinc ion binding"/>
    <property type="evidence" value="ECO:0007669"/>
    <property type="project" value="TreeGrafter"/>
</dbReference>